<dbReference type="EMBL" id="JAVIJP010000066">
    <property type="protein sequence ID" value="KAL3620569.1"/>
    <property type="molecule type" value="Genomic_DNA"/>
</dbReference>
<dbReference type="PANTHER" id="PTHR45786">
    <property type="entry name" value="DNA BINDING PROTEIN-LIKE"/>
    <property type="match status" value="1"/>
</dbReference>
<dbReference type="Pfam" id="PF14214">
    <property type="entry name" value="Helitron_like_N"/>
    <property type="match status" value="1"/>
</dbReference>
<evidence type="ECO:0000313" key="4">
    <source>
        <dbReference type="EMBL" id="KAL3620569.1"/>
    </source>
</evidence>
<evidence type="ECO:0000259" key="3">
    <source>
        <dbReference type="Pfam" id="PF14214"/>
    </source>
</evidence>
<keyword evidence="2" id="KW-0472">Membrane</keyword>
<feature type="transmembrane region" description="Helical" evidence="2">
    <location>
        <begin position="197"/>
        <end position="217"/>
    </location>
</feature>
<feature type="region of interest" description="Disordered" evidence="1">
    <location>
        <begin position="1"/>
        <end position="30"/>
    </location>
</feature>
<dbReference type="AlphaFoldDB" id="A0ABD3BTP4"/>
<keyword evidence="2" id="KW-1133">Transmembrane helix</keyword>
<sequence length="647" mass="74092">MGKRKFDRSSHEVGQSSRGHPSRRVRNPSHLVPADILPKPAYFDEGDCEFVCEHCSAFFWFDERIMRGPLHARPRYTHCCKGGVVRLPFPLYPPPAIKKLFEDSNFMENIRAYNNMFSMTSFGARVDDAVNDGRGPYVFKVSGQVSHWIGSICPPGKEGPRFLQLYIYDTVNEVSNRLPILSTHATSMPDCLGLLPIYVLHLLLVILVFGSTVMLAIGDMNLLHLELLVVSFFAEDSNASDYDIVVHKKDGPPHRIHDRDGMYSLLLNGGRLFQQYLVDAYTCIEQSRLDFINTNQNIFRSEYVAGLYDALARGDNNAHDIGKRVFLPSSFTGGPRYMYKHYQDALAICRVYGNPQYFITFTCNVKWPEICRHLDKNGGTQAQNRPDIIARVFRIKVQQCFSGLCEPTGHSAMWLQKRGLPHYHTLIWVTAPYKVCEAADIDQYISAEIPDPTTEPELHKIVTDLMIHGPCGLARPSSPFIRDNRCSKSFPKTFESNSRFEKDGYVHYKRRDSPDRATKNGVHLDNRYVVPYNEHLCRHFNAHINVEHCGWNMMIKYMFKYISKGADRVRFCITRPDEAGLADPDATSSVVNEIKNFVDGRYICPHEVSWRILNFPIHERNPAVEVLAVHLEDMQNVTFKENLRLQT</sequence>
<dbReference type="Proteomes" id="UP001632038">
    <property type="component" value="Unassembled WGS sequence"/>
</dbReference>
<evidence type="ECO:0000313" key="5">
    <source>
        <dbReference type="Proteomes" id="UP001632038"/>
    </source>
</evidence>
<proteinExistence type="predicted"/>
<keyword evidence="5" id="KW-1185">Reference proteome</keyword>
<evidence type="ECO:0000256" key="1">
    <source>
        <dbReference type="SAM" id="MobiDB-lite"/>
    </source>
</evidence>
<reference evidence="5" key="1">
    <citation type="journal article" date="2024" name="IScience">
        <title>Strigolactones Initiate the Formation of Haustorium-like Structures in Castilleja.</title>
        <authorList>
            <person name="Buerger M."/>
            <person name="Peterson D."/>
            <person name="Chory J."/>
        </authorList>
    </citation>
    <scope>NUCLEOTIDE SEQUENCE [LARGE SCALE GENOMIC DNA]</scope>
</reference>
<dbReference type="PANTHER" id="PTHR45786:SF77">
    <property type="entry name" value="HELITRON HELICASE-LIKE DOMAIN-CONTAINING PROTEIN-RELATED"/>
    <property type="match status" value="1"/>
</dbReference>
<comment type="caution">
    <text evidence="4">The sequence shown here is derived from an EMBL/GenBank/DDBJ whole genome shotgun (WGS) entry which is preliminary data.</text>
</comment>
<protein>
    <recommendedName>
        <fullName evidence="3">Helitron helicase-like domain-containing protein</fullName>
    </recommendedName>
</protein>
<feature type="domain" description="Helitron helicase-like" evidence="3">
    <location>
        <begin position="254"/>
        <end position="427"/>
    </location>
</feature>
<keyword evidence="2" id="KW-0812">Transmembrane</keyword>
<gene>
    <name evidence="4" type="ORF">CASFOL_035481</name>
</gene>
<evidence type="ECO:0000256" key="2">
    <source>
        <dbReference type="SAM" id="Phobius"/>
    </source>
</evidence>
<name>A0ABD3BTP4_9LAMI</name>
<dbReference type="InterPro" id="IPR025476">
    <property type="entry name" value="Helitron_helicase-like"/>
</dbReference>
<organism evidence="4 5">
    <name type="scientific">Castilleja foliolosa</name>
    <dbReference type="NCBI Taxonomy" id="1961234"/>
    <lineage>
        <taxon>Eukaryota</taxon>
        <taxon>Viridiplantae</taxon>
        <taxon>Streptophyta</taxon>
        <taxon>Embryophyta</taxon>
        <taxon>Tracheophyta</taxon>
        <taxon>Spermatophyta</taxon>
        <taxon>Magnoliopsida</taxon>
        <taxon>eudicotyledons</taxon>
        <taxon>Gunneridae</taxon>
        <taxon>Pentapetalae</taxon>
        <taxon>asterids</taxon>
        <taxon>lamiids</taxon>
        <taxon>Lamiales</taxon>
        <taxon>Orobanchaceae</taxon>
        <taxon>Pedicularideae</taxon>
        <taxon>Castillejinae</taxon>
        <taxon>Castilleja</taxon>
    </lineage>
</organism>
<accession>A0ABD3BTP4</accession>